<keyword evidence="4" id="KW-1185">Reference proteome</keyword>
<keyword evidence="2" id="KW-0732">Signal</keyword>
<feature type="signal peptide" evidence="2">
    <location>
        <begin position="1"/>
        <end position="17"/>
    </location>
</feature>
<comment type="caution">
    <text evidence="3">The sequence shown here is derived from an EMBL/GenBank/DDBJ whole genome shotgun (WGS) entry which is preliminary data.</text>
</comment>
<proteinExistence type="predicted"/>
<dbReference type="PANTHER" id="PTHR36578:SF1">
    <property type="entry name" value="APPLE DOMAIN-CONTAINING PROTEIN"/>
    <property type="match status" value="1"/>
</dbReference>
<feature type="region of interest" description="Disordered" evidence="1">
    <location>
        <begin position="292"/>
        <end position="413"/>
    </location>
</feature>
<organism evidence="3 4">
    <name type="scientific">Cercospora kikuchii</name>
    <dbReference type="NCBI Taxonomy" id="84275"/>
    <lineage>
        <taxon>Eukaryota</taxon>
        <taxon>Fungi</taxon>
        <taxon>Dikarya</taxon>
        <taxon>Ascomycota</taxon>
        <taxon>Pezizomycotina</taxon>
        <taxon>Dothideomycetes</taxon>
        <taxon>Dothideomycetidae</taxon>
        <taxon>Mycosphaerellales</taxon>
        <taxon>Mycosphaerellaceae</taxon>
        <taxon>Cercospora</taxon>
    </lineage>
</organism>
<evidence type="ECO:0000313" key="3">
    <source>
        <dbReference type="EMBL" id="GIZ46873.1"/>
    </source>
</evidence>
<evidence type="ECO:0000256" key="2">
    <source>
        <dbReference type="SAM" id="SignalP"/>
    </source>
</evidence>
<protein>
    <submittedName>
        <fullName evidence="3">Uncharacterized protein</fullName>
    </submittedName>
</protein>
<feature type="compositionally biased region" description="Pro residues" evidence="1">
    <location>
        <begin position="376"/>
        <end position="407"/>
    </location>
</feature>
<evidence type="ECO:0000256" key="1">
    <source>
        <dbReference type="SAM" id="MobiDB-lite"/>
    </source>
</evidence>
<dbReference type="EMBL" id="BOLY01000006">
    <property type="protein sequence ID" value="GIZ46873.1"/>
    <property type="molecule type" value="Genomic_DNA"/>
</dbReference>
<dbReference type="OrthoDB" id="271448at2759"/>
<gene>
    <name evidence="3" type="ORF">CKM354_000998100</name>
</gene>
<dbReference type="GeneID" id="68295556"/>
<dbReference type="Proteomes" id="UP000825890">
    <property type="component" value="Unassembled WGS sequence"/>
</dbReference>
<feature type="compositionally biased region" description="Gly residues" evidence="1">
    <location>
        <begin position="365"/>
        <end position="375"/>
    </location>
</feature>
<feature type="compositionally biased region" description="Low complexity" evidence="1">
    <location>
        <begin position="299"/>
        <end position="327"/>
    </location>
</feature>
<name>A0A9P3CYF4_9PEZI</name>
<feature type="chain" id="PRO_5040333036" evidence="2">
    <location>
        <begin position="18"/>
        <end position="537"/>
    </location>
</feature>
<reference evidence="3 4" key="1">
    <citation type="submission" date="2021-01" db="EMBL/GenBank/DDBJ databases">
        <title>Cercospora kikuchii MAFF 305040 whole genome shotgun sequence.</title>
        <authorList>
            <person name="Kashiwa T."/>
            <person name="Suzuki T."/>
        </authorList>
    </citation>
    <scope>NUCLEOTIDE SEQUENCE [LARGE SCALE GENOMIC DNA]</scope>
    <source>
        <strain evidence="3 4">MAFF 305040</strain>
    </source>
</reference>
<accession>A0A9P3CYF4</accession>
<sequence length="537" mass="55381">MQRAALACAALAAIVSASPAPVPQLDVAQLAAATPAPSGPDSVAQAEGSGTATLYTSVAVSGVATAQATGQVNKREYQDNSYTPYYPALATHYTTDPALAASKTTTAGQACVTQPEAGTYCGFINPLDPCAPQPDGYGPVPSPDTPSAFLAYTALHSAANAAPTTIPSANNTQYKQVFKDLNASVQGSSYLRLYSLKSYDAAKCASICDQTDLCTAFNIFAERDPSLNPTNNDSTYDPGYPTVWGQDCPNPPSMTSFRCALFGSNIDSSMATNTGQPREQFQIVITASNGYDKTNVTVPPTCTAPSSGGPSSTPSTSSSIPSSTPSGPSGGPSGPGNGPPPPPGNGPAGPGKGPGNNPPPPPGNGPAGPGKGPGNNGPPPPPPKNGPSPPPPKNGPSPPPNNQPPPGSNCWNPPENCHSKGINAPKYHMGGKFFPGPFNPQVCSNYALFQNAINAQAGKSQCQMFNAQYIHKNGWPFGTYCSLFSTYLNGDKYGSISTTWSGNDKYECKQSWTYSFNAVSLAHESIFGRQRADNNAS</sequence>
<evidence type="ECO:0000313" key="4">
    <source>
        <dbReference type="Proteomes" id="UP000825890"/>
    </source>
</evidence>
<dbReference type="AlphaFoldDB" id="A0A9P3CYF4"/>
<dbReference type="PANTHER" id="PTHR36578">
    <property type="entry name" value="CHROMOSOME 15, WHOLE GENOME SHOTGUN SEQUENCE"/>
    <property type="match status" value="1"/>
</dbReference>
<dbReference type="RefSeq" id="XP_044661360.1">
    <property type="nucleotide sequence ID" value="XM_044805425.1"/>
</dbReference>